<accession>A0A1M7BUY7</accession>
<dbReference type="OrthoDB" id="3783712at2"/>
<proteinExistence type="predicted"/>
<keyword evidence="2" id="KW-1185">Reference proteome</keyword>
<evidence type="ECO:0000313" key="2">
    <source>
        <dbReference type="Proteomes" id="UP000184191"/>
    </source>
</evidence>
<dbReference type="Proteomes" id="UP000184191">
    <property type="component" value="Unassembled WGS sequence"/>
</dbReference>
<evidence type="ECO:0008006" key="3">
    <source>
        <dbReference type="Google" id="ProtNLM"/>
    </source>
</evidence>
<dbReference type="RefSeq" id="WP_073199524.1">
    <property type="nucleotide sequence ID" value="NZ_FRBN01000021.1"/>
</dbReference>
<dbReference type="Gene3D" id="3.40.50.150">
    <property type="entry name" value="Vaccinia Virus protein VP39"/>
    <property type="match status" value="1"/>
</dbReference>
<dbReference type="STRING" id="1054996.SAMN05444414_12112"/>
<dbReference type="AlphaFoldDB" id="A0A1M7BUY7"/>
<gene>
    <name evidence="1" type="ORF">SAMN05444414_12112</name>
</gene>
<sequence length="228" mass="25225">MAVMENGVAGFMGDGLTMMANRTQARHALLVDAFRHAIADSTVMLVGAEDGAWCYALAAAGGLQVVGIEKNADQVDRFMRLPDVGLRERIDMRCADPIEELRSEAEAGRQYDVIILFDVLDGITDLYQFFNLLIQLKPRLVIADGLFGSSEDAVFMIERPREALAGNGYPYLLPSRGAVAMVAYDMGFDLDWIDWNVLDEDVRLGLSDYYADGTKLRASFTLIPEDID</sequence>
<dbReference type="SUPFAM" id="SSF53335">
    <property type="entry name" value="S-adenosyl-L-methionine-dependent methyltransferases"/>
    <property type="match status" value="1"/>
</dbReference>
<name>A0A1M7BUY7_9RHOB</name>
<organism evidence="1 2">
    <name type="scientific">Roseovarius marisflavi</name>
    <dbReference type="NCBI Taxonomy" id="1054996"/>
    <lineage>
        <taxon>Bacteria</taxon>
        <taxon>Pseudomonadati</taxon>
        <taxon>Pseudomonadota</taxon>
        <taxon>Alphaproteobacteria</taxon>
        <taxon>Rhodobacterales</taxon>
        <taxon>Roseobacteraceae</taxon>
        <taxon>Roseovarius</taxon>
    </lineage>
</organism>
<protein>
    <recommendedName>
        <fullName evidence="3">Methyltransferase domain-containing protein</fullName>
    </recommendedName>
</protein>
<dbReference type="InterPro" id="IPR029063">
    <property type="entry name" value="SAM-dependent_MTases_sf"/>
</dbReference>
<dbReference type="EMBL" id="FRBN01000021">
    <property type="protein sequence ID" value="SHL58399.1"/>
    <property type="molecule type" value="Genomic_DNA"/>
</dbReference>
<reference evidence="2" key="1">
    <citation type="submission" date="2016-11" db="EMBL/GenBank/DDBJ databases">
        <authorList>
            <person name="Varghese N."/>
            <person name="Submissions S."/>
        </authorList>
    </citation>
    <scope>NUCLEOTIDE SEQUENCE [LARGE SCALE GENOMIC DNA]</scope>
    <source>
        <strain evidence="2">DSM 29327</strain>
    </source>
</reference>
<dbReference type="CDD" id="cd02440">
    <property type="entry name" value="AdoMet_MTases"/>
    <property type="match status" value="1"/>
</dbReference>
<evidence type="ECO:0000313" key="1">
    <source>
        <dbReference type="EMBL" id="SHL58399.1"/>
    </source>
</evidence>